<dbReference type="STRING" id="413999.CBO1755"/>
<organism evidence="1 2">
    <name type="scientific">Clostridium sporogenes</name>
    <dbReference type="NCBI Taxonomy" id="1509"/>
    <lineage>
        <taxon>Bacteria</taxon>
        <taxon>Bacillati</taxon>
        <taxon>Bacillota</taxon>
        <taxon>Clostridia</taxon>
        <taxon>Eubacteriales</taxon>
        <taxon>Clostridiaceae</taxon>
        <taxon>Clostridium</taxon>
    </lineage>
</organism>
<dbReference type="Proteomes" id="UP000182204">
    <property type="component" value="Chromosome"/>
</dbReference>
<keyword evidence="1" id="KW-0449">Lipoprotein</keyword>
<dbReference type="EMBL" id="CP013243">
    <property type="protein sequence ID" value="APH14496.1"/>
    <property type="molecule type" value="Genomic_DNA"/>
</dbReference>
<accession>A0A1L3NEE8</accession>
<evidence type="ECO:0000313" key="2">
    <source>
        <dbReference type="Proteomes" id="UP000182204"/>
    </source>
</evidence>
<gene>
    <name evidence="1" type="ORF">NPD5_3446</name>
</gene>
<dbReference type="RefSeq" id="WP_072586741.1">
    <property type="nucleotide sequence ID" value="NZ_CP013243.1"/>
</dbReference>
<name>A0A1L3NEE8_CLOSG</name>
<dbReference type="AlphaFoldDB" id="A0A1L3NEE8"/>
<proteinExistence type="predicted"/>
<evidence type="ECO:0000313" key="1">
    <source>
        <dbReference type="EMBL" id="APH14496.1"/>
    </source>
</evidence>
<reference evidence="1 2" key="1">
    <citation type="submission" date="2015-11" db="EMBL/GenBank/DDBJ databases">
        <authorList>
            <person name="Hill K.K."/>
            <person name="Shirey T.B."/>
            <person name="Raphael B."/>
            <person name="Daligault H.E."/>
            <person name="Davenport K.W."/>
            <person name="Bruce D.C."/>
            <person name="Foley B.T."/>
            <person name="Johnson S.L."/>
        </authorList>
    </citation>
    <scope>NUCLEOTIDE SEQUENCE [LARGE SCALE GENOMIC DNA]</scope>
    <source>
        <strain evidence="1 2">CDC_1632</strain>
    </source>
</reference>
<sequence length="81" mass="9559">MRKEMRFLIIGLLIGISTRFVGVAKAIEPAEDNSLKNGEYMYCLDKNRPLWISIYDVHQEEKFLYLRQPNTNKIIKLTELK</sequence>
<protein>
    <submittedName>
        <fullName evidence="1">Putative lipoprotein</fullName>
    </submittedName>
</protein>